<sequence>MPIKSMIKSRAVVIVAMIAISLTILVMCIALKNETFTRVEKAENINDELHYAISTEHEICTSIARKVMEEEQANAIEAAIAALFCIGTVNPFSSGIGGFLQRGGVAMVRDENMQIHAMDFREMSSSSSTFDIFATDPSKSVKGALSVGVPGEVKGLWELYQRFGLKKAEWNTLIEPSIQLARNGFTVDRELARRIQIYKSDILEEPTLRQVFAPEGQLLGIGDTLQRPNYAQTLETISKEGANAFYSGSIATSLIKFIQSNGGILTADDFKNYSIKMRDVVQGEFNGLNVYSMGTPASGNIVVTMLNVLNQFDDREPHPVTFYHRGDRLVECMKFGYGIRNLMGDADFNEGMSNFVNSTTDETFAKRINSLINDAATYPMQYYTDTVTQALKDQGTTHVSVIDRNGLSASITSSINHIFGSKLIDPTTGILLNNVMDDFSQPTHPNAFGYPPNPSNYIEPRKRPQSSMSPLIIEKQGNVFMSVGASGGAYMPSAVFQSVLNVLVRRMLPQMAVNEPRVHHQLNPDVVRVEVGFDRDILNGLTVIGHTVEEEGPRSAVQMAMKIAEFGGYEAGADERKHGYAISQ</sequence>
<dbReference type="STRING" id="988480.A0A075B599"/>
<comment type="pathway">
    <text evidence="3 8">Sulfur metabolism; glutathione metabolism.</text>
</comment>
<dbReference type="InterPro" id="IPR043138">
    <property type="entry name" value="GGT_lsub"/>
</dbReference>
<keyword evidence="9" id="KW-0812">Transmembrane</keyword>
<dbReference type="HOGENOM" id="CLU_014813_4_3_1"/>
<keyword evidence="8 10" id="KW-0808">Transferase</keyword>
<dbReference type="PANTHER" id="PTHR11686">
    <property type="entry name" value="GAMMA GLUTAMYL TRANSPEPTIDASE"/>
    <property type="match status" value="1"/>
</dbReference>
<dbReference type="GO" id="GO:0103068">
    <property type="term" value="F:leukotriene C4 gamma-glutamyl transferase activity"/>
    <property type="evidence" value="ECO:0007669"/>
    <property type="project" value="UniProtKB-EC"/>
</dbReference>
<evidence type="ECO:0000256" key="1">
    <source>
        <dbReference type="ARBA" id="ARBA00001049"/>
    </source>
</evidence>
<name>A0A075B599_ROZAC</name>
<evidence type="ECO:0000313" key="10">
    <source>
        <dbReference type="EMBL" id="EPZ36890.1"/>
    </source>
</evidence>
<dbReference type="SUPFAM" id="SSF56235">
    <property type="entry name" value="N-terminal nucleophile aminohydrolases (Ntn hydrolases)"/>
    <property type="match status" value="1"/>
</dbReference>
<keyword evidence="11" id="KW-1185">Reference proteome</keyword>
<dbReference type="EC" id="3.4.19.13" evidence="8"/>
<comment type="function">
    <text evidence="8">Cleaves the gamma-glutamyl peptide bond of glutathione and glutathione conjugates.</text>
</comment>
<comment type="catalytic activity">
    <reaction evidence="2 8">
        <text>glutathione + H2O = L-cysteinylglycine + L-glutamate</text>
        <dbReference type="Rhea" id="RHEA:28807"/>
        <dbReference type="ChEBI" id="CHEBI:15377"/>
        <dbReference type="ChEBI" id="CHEBI:29985"/>
        <dbReference type="ChEBI" id="CHEBI:57925"/>
        <dbReference type="ChEBI" id="CHEBI:61694"/>
        <dbReference type="EC" id="3.4.19.13"/>
    </reaction>
</comment>
<feature type="binding site" evidence="7">
    <location>
        <begin position="466"/>
        <end position="467"/>
    </location>
    <ligand>
        <name>L-glutamate</name>
        <dbReference type="ChEBI" id="CHEBI:29985"/>
    </ligand>
</feature>
<organism evidence="10 11">
    <name type="scientific">Rozella allomycis (strain CSF55)</name>
    <dbReference type="NCBI Taxonomy" id="988480"/>
    <lineage>
        <taxon>Eukaryota</taxon>
        <taxon>Fungi</taxon>
        <taxon>Fungi incertae sedis</taxon>
        <taxon>Cryptomycota</taxon>
        <taxon>Cryptomycota incertae sedis</taxon>
        <taxon>Rozella</taxon>
    </lineage>
</organism>
<dbReference type="InterPro" id="IPR043137">
    <property type="entry name" value="GGT_ssub_C"/>
</dbReference>
<dbReference type="Gene3D" id="1.10.246.130">
    <property type="match status" value="1"/>
</dbReference>
<feature type="binding site" evidence="7">
    <location>
        <position position="438"/>
    </location>
    <ligand>
        <name>L-glutamate</name>
        <dbReference type="ChEBI" id="CHEBI:29985"/>
    </ligand>
</feature>
<dbReference type="EMBL" id="KE560403">
    <property type="protein sequence ID" value="EPZ36890.1"/>
    <property type="molecule type" value="Genomic_DNA"/>
</dbReference>
<gene>
    <name evidence="10" type="ORF">O9G_004479</name>
</gene>
<evidence type="ECO:0000256" key="9">
    <source>
        <dbReference type="SAM" id="Phobius"/>
    </source>
</evidence>
<accession>A0A075B599</accession>
<dbReference type="OrthoDB" id="1081007at2759"/>
<evidence type="ECO:0000256" key="2">
    <source>
        <dbReference type="ARBA" id="ARBA00001089"/>
    </source>
</evidence>
<keyword evidence="8" id="KW-0378">Hydrolase</keyword>
<proteinExistence type="inferred from homology"/>
<evidence type="ECO:0000256" key="7">
    <source>
        <dbReference type="PIRSR" id="PIRSR600101-2"/>
    </source>
</evidence>
<feature type="transmembrane region" description="Helical" evidence="9">
    <location>
        <begin position="12"/>
        <end position="32"/>
    </location>
</feature>
<evidence type="ECO:0000256" key="8">
    <source>
        <dbReference type="RuleBase" id="RU368068"/>
    </source>
</evidence>
<dbReference type="NCBIfam" id="TIGR00066">
    <property type="entry name" value="g_glut_trans"/>
    <property type="match status" value="1"/>
</dbReference>
<keyword evidence="9" id="KW-0472">Membrane</keyword>
<feature type="binding site" evidence="7">
    <location>
        <begin position="414"/>
        <end position="416"/>
    </location>
    <ligand>
        <name>L-glutamate</name>
        <dbReference type="ChEBI" id="CHEBI:29985"/>
    </ligand>
</feature>
<dbReference type="EC" id="2.3.2.2" evidence="8"/>
<comment type="catalytic activity">
    <reaction evidence="1 8">
        <text>an S-substituted glutathione + H2O = an S-substituted L-cysteinylglycine + L-glutamate</text>
        <dbReference type="Rhea" id="RHEA:59468"/>
        <dbReference type="ChEBI" id="CHEBI:15377"/>
        <dbReference type="ChEBI" id="CHEBI:29985"/>
        <dbReference type="ChEBI" id="CHEBI:90779"/>
        <dbReference type="ChEBI" id="CHEBI:143103"/>
        <dbReference type="EC" id="3.4.19.13"/>
    </reaction>
</comment>
<dbReference type="GO" id="GO:0036374">
    <property type="term" value="F:glutathione hydrolase activity"/>
    <property type="evidence" value="ECO:0007669"/>
    <property type="project" value="UniProtKB-UniRule"/>
</dbReference>
<feature type="active site" description="Nucleophile" evidence="6">
    <location>
        <position position="396"/>
    </location>
</feature>
<comment type="similarity">
    <text evidence="4">Belongs to the gamma-glutamyltransferase family.</text>
</comment>
<evidence type="ECO:0000313" key="11">
    <source>
        <dbReference type="Proteomes" id="UP000030755"/>
    </source>
</evidence>
<keyword evidence="9" id="KW-1133">Transmembrane helix</keyword>
<dbReference type="FunFam" id="3.60.20.40:FF:000001">
    <property type="entry name" value="Gamma-glutamyltranspeptidase 1"/>
    <property type="match status" value="1"/>
</dbReference>
<protein>
    <recommendedName>
        <fullName evidence="8">Glutathione hydrolase</fullName>
        <ecNumber evidence="8">2.3.2.2</ecNumber>
        <ecNumber evidence="8">3.4.19.13</ecNumber>
    </recommendedName>
    <alternativeName>
        <fullName evidence="8">Gamma-glutamyltransferase</fullName>
    </alternativeName>
    <alternativeName>
        <fullName evidence="8">Gamma-glutamyltranspeptidase</fullName>
    </alternativeName>
</protein>
<dbReference type="Pfam" id="PF01019">
    <property type="entry name" value="G_glu_transpept"/>
    <property type="match status" value="1"/>
</dbReference>
<evidence type="ECO:0000256" key="5">
    <source>
        <dbReference type="ARBA" id="ARBA00047417"/>
    </source>
</evidence>
<dbReference type="AlphaFoldDB" id="A0A075B599"/>
<reference evidence="10 11" key="1">
    <citation type="journal article" date="2013" name="Curr. Biol.">
        <title>Shared signatures of parasitism and phylogenomics unite Cryptomycota and microsporidia.</title>
        <authorList>
            <person name="James T.Y."/>
            <person name="Pelin A."/>
            <person name="Bonen L."/>
            <person name="Ahrendt S."/>
            <person name="Sain D."/>
            <person name="Corradi N."/>
            <person name="Stajich J.E."/>
        </authorList>
    </citation>
    <scope>NUCLEOTIDE SEQUENCE [LARGE SCALE GENOMIC DNA]</scope>
    <source>
        <strain evidence="10 11">CSF55</strain>
    </source>
</reference>
<dbReference type="PRINTS" id="PR01210">
    <property type="entry name" value="GGTRANSPTASE"/>
</dbReference>
<dbReference type="Gene3D" id="3.60.20.40">
    <property type="match status" value="1"/>
</dbReference>
<dbReference type="OMA" id="KDGCICA"/>
<evidence type="ECO:0000256" key="4">
    <source>
        <dbReference type="ARBA" id="ARBA00009381"/>
    </source>
</evidence>
<evidence type="ECO:0000256" key="6">
    <source>
        <dbReference type="PIRSR" id="PIRSR600101-1"/>
    </source>
</evidence>
<dbReference type="PANTHER" id="PTHR11686:SF9">
    <property type="entry name" value="RE13973P"/>
    <property type="match status" value="1"/>
</dbReference>
<dbReference type="GO" id="GO:0006751">
    <property type="term" value="P:glutathione catabolic process"/>
    <property type="evidence" value="ECO:0007669"/>
    <property type="project" value="UniProtKB-UniRule"/>
</dbReference>
<comment type="catalytic activity">
    <reaction evidence="5 8">
        <text>an N-terminal (5-L-glutamyl)-[peptide] + an alpha-amino acid = 5-L-glutamyl amino acid + an N-terminal L-alpha-aminoacyl-[peptide]</text>
        <dbReference type="Rhea" id="RHEA:23904"/>
        <dbReference type="Rhea" id="RHEA-COMP:9780"/>
        <dbReference type="Rhea" id="RHEA-COMP:9795"/>
        <dbReference type="ChEBI" id="CHEBI:77644"/>
        <dbReference type="ChEBI" id="CHEBI:78597"/>
        <dbReference type="ChEBI" id="CHEBI:78599"/>
        <dbReference type="ChEBI" id="CHEBI:78608"/>
        <dbReference type="EC" id="2.3.2.2"/>
    </reaction>
</comment>
<dbReference type="GO" id="GO:0005886">
    <property type="term" value="C:plasma membrane"/>
    <property type="evidence" value="ECO:0007669"/>
    <property type="project" value="TreeGrafter"/>
</dbReference>
<evidence type="ECO:0000256" key="3">
    <source>
        <dbReference type="ARBA" id="ARBA00005115"/>
    </source>
</evidence>
<feature type="binding site" evidence="7">
    <location>
        <position position="121"/>
    </location>
    <ligand>
        <name>L-glutamate</name>
        <dbReference type="ChEBI" id="CHEBI:29985"/>
    </ligand>
</feature>
<dbReference type="InterPro" id="IPR029055">
    <property type="entry name" value="Ntn_hydrolases_N"/>
</dbReference>
<keyword evidence="8 10" id="KW-0012">Acyltransferase</keyword>
<dbReference type="Proteomes" id="UP000030755">
    <property type="component" value="Unassembled WGS sequence"/>
</dbReference>
<dbReference type="UniPathway" id="UPA00204"/>
<feature type="binding site" evidence="7">
    <location>
        <position position="488"/>
    </location>
    <ligand>
        <name>L-glutamate</name>
        <dbReference type="ChEBI" id="CHEBI:29985"/>
    </ligand>
</feature>
<dbReference type="InterPro" id="IPR000101">
    <property type="entry name" value="GGT_peptidase"/>
</dbReference>